<dbReference type="Proteomes" id="UP001157974">
    <property type="component" value="Unassembled WGS sequence"/>
</dbReference>
<evidence type="ECO:0000313" key="7">
    <source>
        <dbReference type="Proteomes" id="UP001157974"/>
    </source>
</evidence>
<accession>A0AAV8UVI4</accession>
<keyword evidence="2" id="KW-0539">Nucleus</keyword>
<dbReference type="EMBL" id="JAMWBK010000005">
    <property type="protein sequence ID" value="KAJ8905092.1"/>
    <property type="molecule type" value="Genomic_DNA"/>
</dbReference>
<evidence type="ECO:0000313" key="6">
    <source>
        <dbReference type="EMBL" id="KAJ8905092.1"/>
    </source>
</evidence>
<dbReference type="InterPro" id="IPR036910">
    <property type="entry name" value="HMG_box_dom_sf"/>
</dbReference>
<dbReference type="AlphaFoldDB" id="A0AAV8UVI4"/>
<feature type="DNA-binding region" description="HMG box" evidence="2">
    <location>
        <begin position="116"/>
        <end position="186"/>
    </location>
</feature>
<feature type="domain" description="HMG box" evidence="5">
    <location>
        <begin position="242"/>
        <end position="312"/>
    </location>
</feature>
<dbReference type="Pfam" id="PF00505">
    <property type="entry name" value="HMG_box"/>
    <property type="match status" value="3"/>
</dbReference>
<keyword evidence="3" id="KW-0175">Coiled coil</keyword>
<feature type="DNA-binding region" description="HMG box" evidence="2">
    <location>
        <begin position="242"/>
        <end position="312"/>
    </location>
</feature>
<evidence type="ECO:0000256" key="1">
    <source>
        <dbReference type="ARBA" id="ARBA00023125"/>
    </source>
</evidence>
<protein>
    <recommendedName>
        <fullName evidence="5">HMG box domain-containing protein</fullName>
    </recommendedName>
</protein>
<dbReference type="GO" id="GO:0003677">
    <property type="term" value="F:DNA binding"/>
    <property type="evidence" value="ECO:0007669"/>
    <property type="project" value="UniProtKB-UniRule"/>
</dbReference>
<feature type="region of interest" description="Disordered" evidence="4">
    <location>
        <begin position="361"/>
        <end position="383"/>
    </location>
</feature>
<dbReference type="InterPro" id="IPR009071">
    <property type="entry name" value="HMG_box_dom"/>
</dbReference>
<dbReference type="SUPFAM" id="SSF47095">
    <property type="entry name" value="HMG-box"/>
    <property type="match status" value="3"/>
</dbReference>
<organism evidence="6 7">
    <name type="scientific">Rhodosorus marinus</name>
    <dbReference type="NCBI Taxonomy" id="101924"/>
    <lineage>
        <taxon>Eukaryota</taxon>
        <taxon>Rhodophyta</taxon>
        <taxon>Stylonematophyceae</taxon>
        <taxon>Stylonematales</taxon>
        <taxon>Stylonemataceae</taxon>
        <taxon>Rhodosorus</taxon>
    </lineage>
</organism>
<feature type="coiled-coil region" evidence="3">
    <location>
        <begin position="43"/>
        <end position="84"/>
    </location>
</feature>
<evidence type="ECO:0000256" key="3">
    <source>
        <dbReference type="SAM" id="Coils"/>
    </source>
</evidence>
<dbReference type="Gene3D" id="1.10.30.10">
    <property type="entry name" value="High mobility group box domain"/>
    <property type="match status" value="3"/>
</dbReference>
<proteinExistence type="predicted"/>
<dbReference type="SMART" id="SM00398">
    <property type="entry name" value="HMG"/>
    <property type="match status" value="3"/>
</dbReference>
<feature type="DNA-binding region" description="HMG box" evidence="2">
    <location>
        <begin position="387"/>
        <end position="459"/>
    </location>
</feature>
<reference evidence="6 7" key="1">
    <citation type="journal article" date="2023" name="Nat. Commun.">
        <title>Origin of minicircular mitochondrial genomes in red algae.</title>
        <authorList>
            <person name="Lee Y."/>
            <person name="Cho C.H."/>
            <person name="Lee Y.M."/>
            <person name="Park S.I."/>
            <person name="Yang J.H."/>
            <person name="West J.A."/>
            <person name="Bhattacharya D."/>
            <person name="Yoon H.S."/>
        </authorList>
    </citation>
    <scope>NUCLEOTIDE SEQUENCE [LARGE SCALE GENOMIC DNA]</scope>
    <source>
        <strain evidence="6 7">CCMP1338</strain>
        <tissue evidence="6">Whole cell</tissue>
    </source>
</reference>
<dbReference type="PROSITE" id="PS50118">
    <property type="entry name" value="HMG_BOX_2"/>
    <property type="match status" value="3"/>
</dbReference>
<feature type="domain" description="HMG box" evidence="5">
    <location>
        <begin position="116"/>
        <end position="186"/>
    </location>
</feature>
<gene>
    <name evidence="6" type="ORF">NDN08_001603</name>
</gene>
<dbReference type="InterPro" id="IPR050342">
    <property type="entry name" value="HMGB"/>
</dbReference>
<evidence type="ECO:0000259" key="5">
    <source>
        <dbReference type="PROSITE" id="PS50118"/>
    </source>
</evidence>
<sequence length="463" mass="52779">MPRRAGTTTASRRGALQTVDTNELPPVDEAFKAKKTTVSGSKAKELLCSIEEKEQENQALKSKTLELEDQVAALTEQLNSVQINANKQTGGPNSQKAVAAVPELLTAPQAPAIQAPRRYTTSYMHYCSANREKVKSENPEVSHMEVTKILGLRWKALPAFSEEIEHFNKLAEQDKARYDEEMRVYKTKTAAYEEERKALEYYNQQLKTQAALELYEQAISGTSAVAPSTASNKTSKAVIQPPKKPMSAFVCYSADKRSDIKAKNPGMEFAEVSKIVSEEWAKVQKRKNGAKKWNTLAAKDKERYEKELADYATKVAEQKRIEEERTRQEYELMREKALSAYRQKVESEVAVSQFKKNRAAELSKEKEERAKAREEKQKKKAEKALMPKRNMTAFFFFSNDAREHTKFELMSTHGSATVTEVSIELGRRWANLEQNKKDYYIELAAEDKLRYDAEMEEFNTFAK</sequence>
<comment type="caution">
    <text evidence="6">The sequence shown here is derived from an EMBL/GenBank/DDBJ whole genome shotgun (WGS) entry which is preliminary data.</text>
</comment>
<feature type="compositionally biased region" description="Low complexity" evidence="4">
    <location>
        <begin position="1"/>
        <end position="15"/>
    </location>
</feature>
<dbReference type="PANTHER" id="PTHR48112">
    <property type="entry name" value="HIGH MOBILITY GROUP PROTEIN DSP1"/>
    <property type="match status" value="1"/>
</dbReference>
<keyword evidence="1 2" id="KW-0238">DNA-binding</keyword>
<feature type="coiled-coil region" evidence="3">
    <location>
        <begin position="168"/>
        <end position="195"/>
    </location>
</feature>
<evidence type="ECO:0000256" key="2">
    <source>
        <dbReference type="PROSITE-ProRule" id="PRU00267"/>
    </source>
</evidence>
<name>A0AAV8UVI4_9RHOD</name>
<feature type="domain" description="HMG box" evidence="5">
    <location>
        <begin position="387"/>
        <end position="459"/>
    </location>
</feature>
<dbReference type="GO" id="GO:0005634">
    <property type="term" value="C:nucleus"/>
    <property type="evidence" value="ECO:0007669"/>
    <property type="project" value="UniProtKB-UniRule"/>
</dbReference>
<evidence type="ECO:0000256" key="4">
    <source>
        <dbReference type="SAM" id="MobiDB-lite"/>
    </source>
</evidence>
<keyword evidence="7" id="KW-1185">Reference proteome</keyword>
<feature type="region of interest" description="Disordered" evidence="4">
    <location>
        <begin position="1"/>
        <end position="23"/>
    </location>
</feature>